<proteinExistence type="predicted"/>
<dbReference type="AlphaFoldDB" id="A0AA38PJA2"/>
<keyword evidence="1" id="KW-0812">Transmembrane</keyword>
<evidence type="ECO:0000313" key="2">
    <source>
        <dbReference type="EMBL" id="KAJ3843995.1"/>
    </source>
</evidence>
<keyword evidence="1" id="KW-1133">Transmembrane helix</keyword>
<gene>
    <name evidence="2" type="ORF">F5878DRAFT_201116</name>
</gene>
<protein>
    <submittedName>
        <fullName evidence="2">Uncharacterized protein</fullName>
    </submittedName>
</protein>
<accession>A0AA38PJA2</accession>
<dbReference type="Proteomes" id="UP001163846">
    <property type="component" value="Unassembled WGS sequence"/>
</dbReference>
<evidence type="ECO:0000313" key="3">
    <source>
        <dbReference type="Proteomes" id="UP001163846"/>
    </source>
</evidence>
<name>A0AA38PJA2_9AGAR</name>
<keyword evidence="3" id="KW-1185">Reference proteome</keyword>
<keyword evidence="1" id="KW-0472">Membrane</keyword>
<dbReference type="EMBL" id="MU805963">
    <property type="protein sequence ID" value="KAJ3843995.1"/>
    <property type="molecule type" value="Genomic_DNA"/>
</dbReference>
<feature type="transmembrane region" description="Helical" evidence="1">
    <location>
        <begin position="6"/>
        <end position="29"/>
    </location>
</feature>
<reference evidence="2" key="1">
    <citation type="submission" date="2022-08" db="EMBL/GenBank/DDBJ databases">
        <authorList>
            <consortium name="DOE Joint Genome Institute"/>
            <person name="Min B."/>
            <person name="Riley R."/>
            <person name="Sierra-Patev S."/>
            <person name="Naranjo-Ortiz M."/>
            <person name="Looney B."/>
            <person name="Konkel Z."/>
            <person name="Slot J.C."/>
            <person name="Sakamoto Y."/>
            <person name="Steenwyk J.L."/>
            <person name="Rokas A."/>
            <person name="Carro J."/>
            <person name="Camarero S."/>
            <person name="Ferreira P."/>
            <person name="Molpeceres G."/>
            <person name="Ruiz-Duenas F.J."/>
            <person name="Serrano A."/>
            <person name="Henrissat B."/>
            <person name="Drula E."/>
            <person name="Hughes K.W."/>
            <person name="Mata J.L."/>
            <person name="Ishikawa N.K."/>
            <person name="Vargas-Isla R."/>
            <person name="Ushijima S."/>
            <person name="Smith C.A."/>
            <person name="Ahrendt S."/>
            <person name="Andreopoulos W."/>
            <person name="He G."/>
            <person name="Labutti K."/>
            <person name="Lipzen A."/>
            <person name="Ng V."/>
            <person name="Sandor L."/>
            <person name="Barry K."/>
            <person name="Martinez A.T."/>
            <person name="Xiao Y."/>
            <person name="Gibbons J.G."/>
            <person name="Terashima K."/>
            <person name="Hibbett D.S."/>
            <person name="Grigoriev I.V."/>
        </authorList>
    </citation>
    <scope>NUCLEOTIDE SEQUENCE</scope>
    <source>
        <strain evidence="2">TFB9207</strain>
    </source>
</reference>
<sequence>MHHSSLFAASYILSNPCLLSLMSVILLTIGNGTAVRAMNNEHGVSQNSHHRHPYEHREDDSDLFRQARPFSVGISTTMTISISNLDANDQPTENSVLLLGDPPSDREEPWGIRNGYMLRRGLSGELELTLPPPYNPSGYVLTGSPRSSSFQRMCTVPAPTNPDALADLVNRIFAHASRSNSNRDFISHSASTIYSEYEHQPGVRFEVKFLNIVMASYGVPLT</sequence>
<evidence type="ECO:0000256" key="1">
    <source>
        <dbReference type="SAM" id="Phobius"/>
    </source>
</evidence>
<comment type="caution">
    <text evidence="2">The sequence shown here is derived from an EMBL/GenBank/DDBJ whole genome shotgun (WGS) entry which is preliminary data.</text>
</comment>
<organism evidence="2 3">
    <name type="scientific">Lentinula raphanica</name>
    <dbReference type="NCBI Taxonomy" id="153919"/>
    <lineage>
        <taxon>Eukaryota</taxon>
        <taxon>Fungi</taxon>
        <taxon>Dikarya</taxon>
        <taxon>Basidiomycota</taxon>
        <taxon>Agaricomycotina</taxon>
        <taxon>Agaricomycetes</taxon>
        <taxon>Agaricomycetidae</taxon>
        <taxon>Agaricales</taxon>
        <taxon>Marasmiineae</taxon>
        <taxon>Omphalotaceae</taxon>
        <taxon>Lentinula</taxon>
    </lineage>
</organism>